<dbReference type="AlphaFoldDB" id="M7N3B5"/>
<comment type="caution">
    <text evidence="1">The sequence shown here is derived from an EMBL/GenBank/DDBJ whole genome shotgun (WGS) entry which is preliminary data.</text>
</comment>
<name>M7N3B5_9BACT</name>
<dbReference type="STRING" id="1279009.ADICEAN_01656"/>
<evidence type="ECO:0000313" key="1">
    <source>
        <dbReference type="EMBL" id="EMR03178.1"/>
    </source>
</evidence>
<accession>M7N3B5</accession>
<organism evidence="1 2">
    <name type="scientific">Cesiribacter andamanensis AMV16</name>
    <dbReference type="NCBI Taxonomy" id="1279009"/>
    <lineage>
        <taxon>Bacteria</taxon>
        <taxon>Pseudomonadati</taxon>
        <taxon>Bacteroidota</taxon>
        <taxon>Cytophagia</taxon>
        <taxon>Cytophagales</taxon>
        <taxon>Cesiribacteraceae</taxon>
        <taxon>Cesiribacter</taxon>
    </lineage>
</organism>
<dbReference type="OrthoDB" id="9952485at2"/>
<dbReference type="RefSeq" id="WP_009195053.1">
    <property type="nucleotide sequence ID" value="NZ_AODQ01000032.1"/>
</dbReference>
<keyword evidence="2" id="KW-1185">Reference proteome</keyword>
<sequence>MKKLKIRATSDISWLEAARQLIQMAQQQEMNLSRLSIKEDHKAPEGRFRLKTKLQLQP</sequence>
<proteinExistence type="predicted"/>
<protein>
    <submittedName>
        <fullName evidence="1">Uncharacterized protein</fullName>
    </submittedName>
</protein>
<dbReference type="Proteomes" id="UP000011910">
    <property type="component" value="Unassembled WGS sequence"/>
</dbReference>
<reference evidence="1 2" key="1">
    <citation type="journal article" date="2013" name="Genome Announc.">
        <title>Draft Genome Sequence of Cesiribacter andamanensis Strain AMV16T, Isolated from a Soil Sample from a Mud Volcano in the Andaman Islands, India.</title>
        <authorList>
            <person name="Shivaji S."/>
            <person name="Ara S."/>
            <person name="Begum Z."/>
            <person name="Srinivas T.N."/>
            <person name="Singh A."/>
            <person name="Kumar Pinnaka A."/>
        </authorList>
    </citation>
    <scope>NUCLEOTIDE SEQUENCE [LARGE SCALE GENOMIC DNA]</scope>
    <source>
        <strain evidence="1 2">AMV16</strain>
    </source>
</reference>
<gene>
    <name evidence="1" type="ORF">ADICEAN_01656</name>
</gene>
<dbReference type="EMBL" id="AODQ01000032">
    <property type="protein sequence ID" value="EMR03178.1"/>
    <property type="molecule type" value="Genomic_DNA"/>
</dbReference>
<evidence type="ECO:0000313" key="2">
    <source>
        <dbReference type="Proteomes" id="UP000011910"/>
    </source>
</evidence>